<name>E1R3R5_SEDSS</name>
<dbReference type="Proteomes" id="UP000002318">
    <property type="component" value="Chromosome"/>
</dbReference>
<dbReference type="PROSITE" id="PS51918">
    <property type="entry name" value="RADICAL_SAM"/>
    <property type="match status" value="1"/>
</dbReference>
<dbReference type="InterPro" id="IPR007197">
    <property type="entry name" value="rSAM"/>
</dbReference>
<dbReference type="eggNOG" id="COG0535">
    <property type="taxonomic scope" value="Bacteria"/>
</dbReference>
<dbReference type="GO" id="GO:0003824">
    <property type="term" value="F:catalytic activity"/>
    <property type="evidence" value="ECO:0007669"/>
    <property type="project" value="InterPro"/>
</dbReference>
<dbReference type="InterPro" id="IPR050377">
    <property type="entry name" value="Radical_SAM_PqqE_MftC-like"/>
</dbReference>
<dbReference type="Gene3D" id="3.20.20.70">
    <property type="entry name" value="Aldolase class I"/>
    <property type="match status" value="1"/>
</dbReference>
<dbReference type="InterPro" id="IPR023885">
    <property type="entry name" value="4Fe4S-binding_SPASM_dom"/>
</dbReference>
<dbReference type="STRING" id="573413.Spirs_2933"/>
<dbReference type="SUPFAM" id="SSF102114">
    <property type="entry name" value="Radical SAM enzymes"/>
    <property type="match status" value="1"/>
</dbReference>
<dbReference type="SFLD" id="SFLDG01067">
    <property type="entry name" value="SPASM/twitch_domain_containing"/>
    <property type="match status" value="1"/>
</dbReference>
<organism evidence="7 8">
    <name type="scientific">Sediminispirochaeta smaragdinae (strain DSM 11293 / JCM 15392 / SEBR 4228)</name>
    <name type="common">Spirochaeta smaragdinae</name>
    <dbReference type="NCBI Taxonomy" id="573413"/>
    <lineage>
        <taxon>Bacteria</taxon>
        <taxon>Pseudomonadati</taxon>
        <taxon>Spirochaetota</taxon>
        <taxon>Spirochaetia</taxon>
        <taxon>Spirochaetales</taxon>
        <taxon>Spirochaetaceae</taxon>
        <taxon>Sediminispirochaeta</taxon>
    </lineage>
</organism>
<dbReference type="PANTHER" id="PTHR11228:SF7">
    <property type="entry name" value="PQQA PEPTIDE CYCLASE"/>
    <property type="match status" value="1"/>
</dbReference>
<keyword evidence="8" id="KW-1185">Reference proteome</keyword>
<dbReference type="InterPro" id="IPR058240">
    <property type="entry name" value="rSAM_sf"/>
</dbReference>
<dbReference type="CDD" id="cd01335">
    <property type="entry name" value="Radical_SAM"/>
    <property type="match status" value="1"/>
</dbReference>
<evidence type="ECO:0000256" key="1">
    <source>
        <dbReference type="ARBA" id="ARBA00001966"/>
    </source>
</evidence>
<evidence type="ECO:0000256" key="2">
    <source>
        <dbReference type="ARBA" id="ARBA00022691"/>
    </source>
</evidence>
<dbReference type="InterPro" id="IPR027608">
    <property type="entry name" value="Spiro_SPASM"/>
</dbReference>
<reference evidence="7 8" key="1">
    <citation type="journal article" date="2010" name="Stand. Genomic Sci.">
        <title>Complete genome sequence of Spirochaeta smaragdinae type strain (SEBR 4228).</title>
        <authorList>
            <person name="Mavromatis K."/>
            <person name="Yasawong M."/>
            <person name="Chertkov O."/>
            <person name="Lapidus A."/>
            <person name="Lucas S."/>
            <person name="Nolan M."/>
            <person name="Del Rio T.G."/>
            <person name="Tice H."/>
            <person name="Cheng J.F."/>
            <person name="Pitluck S."/>
            <person name="Liolios K."/>
            <person name="Ivanova N."/>
            <person name="Tapia R."/>
            <person name="Han C."/>
            <person name="Bruce D."/>
            <person name="Goodwin L."/>
            <person name="Pati A."/>
            <person name="Chen A."/>
            <person name="Palaniappan K."/>
            <person name="Land M."/>
            <person name="Hauser L."/>
            <person name="Chang Y.J."/>
            <person name="Jeffries C.D."/>
            <person name="Detter J.C."/>
            <person name="Rohde M."/>
            <person name="Brambilla E."/>
            <person name="Spring S."/>
            <person name="Goker M."/>
            <person name="Sikorski J."/>
            <person name="Woyke T."/>
            <person name="Bristow J."/>
            <person name="Eisen J.A."/>
            <person name="Markowitz V."/>
            <person name="Hugenholtz P."/>
            <person name="Klenk H.P."/>
            <person name="Kyrpides N.C."/>
        </authorList>
    </citation>
    <scope>NUCLEOTIDE SEQUENCE [LARGE SCALE GENOMIC DNA]</scope>
    <source>
        <strain evidence="8">DSM 11293 / JCM 15392 / SEBR 4228</strain>
    </source>
</reference>
<dbReference type="HOGENOM" id="CLU_035710_0_0_12"/>
<gene>
    <name evidence="7" type="ordered locus">Spirs_2933</name>
</gene>
<dbReference type="KEGG" id="ssm:Spirs_2933"/>
<dbReference type="PANTHER" id="PTHR11228">
    <property type="entry name" value="RADICAL SAM DOMAIN PROTEIN"/>
    <property type="match status" value="1"/>
</dbReference>
<dbReference type="SFLD" id="SFLDS00029">
    <property type="entry name" value="Radical_SAM"/>
    <property type="match status" value="1"/>
</dbReference>
<evidence type="ECO:0000259" key="6">
    <source>
        <dbReference type="PROSITE" id="PS51918"/>
    </source>
</evidence>
<keyword evidence="3" id="KW-0479">Metal-binding</keyword>
<evidence type="ECO:0000313" key="7">
    <source>
        <dbReference type="EMBL" id="ADK82036.1"/>
    </source>
</evidence>
<evidence type="ECO:0000256" key="5">
    <source>
        <dbReference type="ARBA" id="ARBA00023014"/>
    </source>
</evidence>
<dbReference type="OrthoDB" id="335556at2"/>
<dbReference type="GO" id="GO:0051536">
    <property type="term" value="F:iron-sulfur cluster binding"/>
    <property type="evidence" value="ECO:0007669"/>
    <property type="project" value="UniProtKB-KW"/>
</dbReference>
<dbReference type="Pfam" id="PF04055">
    <property type="entry name" value="Radical_SAM"/>
    <property type="match status" value="1"/>
</dbReference>
<evidence type="ECO:0000256" key="3">
    <source>
        <dbReference type="ARBA" id="ARBA00022723"/>
    </source>
</evidence>
<evidence type="ECO:0000256" key="4">
    <source>
        <dbReference type="ARBA" id="ARBA00023004"/>
    </source>
</evidence>
<dbReference type="EMBL" id="CP002116">
    <property type="protein sequence ID" value="ADK82036.1"/>
    <property type="molecule type" value="Genomic_DNA"/>
</dbReference>
<comment type="cofactor">
    <cofactor evidence="1">
        <name>[4Fe-4S] cluster</name>
        <dbReference type="ChEBI" id="CHEBI:49883"/>
    </cofactor>
</comment>
<keyword evidence="2" id="KW-0949">S-adenosyl-L-methionine</keyword>
<dbReference type="NCBIfam" id="TIGR04321">
    <property type="entry name" value="spiroSPASM"/>
    <property type="match status" value="1"/>
</dbReference>
<dbReference type="AlphaFoldDB" id="E1R3R5"/>
<accession>E1R3R5</accession>
<protein>
    <submittedName>
        <fullName evidence="7">Radical SAM domain protein</fullName>
    </submittedName>
</protein>
<proteinExistence type="predicted"/>
<keyword evidence="4" id="KW-0408">Iron</keyword>
<evidence type="ECO:0000313" key="8">
    <source>
        <dbReference type="Proteomes" id="UP000002318"/>
    </source>
</evidence>
<dbReference type="GO" id="GO:0046872">
    <property type="term" value="F:metal ion binding"/>
    <property type="evidence" value="ECO:0007669"/>
    <property type="project" value="UniProtKB-KW"/>
</dbReference>
<dbReference type="InterPro" id="IPR013785">
    <property type="entry name" value="Aldolase_TIM"/>
</dbReference>
<dbReference type="Pfam" id="PF13186">
    <property type="entry name" value="SPASM"/>
    <property type="match status" value="1"/>
</dbReference>
<feature type="domain" description="Radical SAM core" evidence="6">
    <location>
        <begin position="254"/>
        <end position="472"/>
    </location>
</feature>
<keyword evidence="5" id="KW-0411">Iron-sulfur</keyword>
<dbReference type="CDD" id="cd21109">
    <property type="entry name" value="SPASM"/>
    <property type="match status" value="1"/>
</dbReference>
<sequence length="540" mass="60816">MLQSPFGSVDKRVMDIFVVLNAIHIDGHAFDPLFSDGDTALSRTVRKALSLAPGGRCFLFLPSRYVDVASGHLREKGLDAVVFVQRQQWDTDAFLQALDEAASSLPAPTEGSLQLFYHLYADAPLFDESLALRMLHNHEHYYATYSFADGYPRFIAPEIVSVSAIGQIRELYRSSRSSGKDVPLSDSILFDLIQKDINAFDIETEIAPDDLRLLRVDLAARGKERTLLLKHIIDAGGEVEPIPEILVRQPALLRTVPAFIYVQIHSACPQRCSWCPYPKAPSKAIDRSESMSPEALASILDQVLELSEEAVIGLSLWGEPALHPDIQAMVGEVISRPGLSAMIETSGIGWNLSVLDAIATLETATERIEWVVSLDAFELETYRRFRGEGMEEALATVRALAERFPGHVRVQAVRTKENEAELEQFYRFWKKQNVEVIIQKYDNFAGALEELKVTDLSPVVRFPCWHLKRDLHIFLDGSVPLCKEIIPGSESIQQGTLLGNVFEEPLKDIWKRGEERYLAHTRQEWGYPCEGCDEYYTFNF</sequence>